<name>A0ABQ2EIC3_9ACTN</name>
<keyword evidence="3" id="KW-1185">Reference proteome</keyword>
<feature type="compositionally biased region" description="Pro residues" evidence="1">
    <location>
        <begin position="23"/>
        <end position="34"/>
    </location>
</feature>
<sequence length="68" mass="6955">MNSVQAPRWQRLSAVPKHRAEAVPPPPPTPPPPTAAAIPTPIYSALVQEWGAAGRTVPANGGAGQGVL</sequence>
<dbReference type="Proteomes" id="UP000660265">
    <property type="component" value="Unassembled WGS sequence"/>
</dbReference>
<organism evidence="2 3">
    <name type="scientific">Streptomyces camponoticapitis</name>
    <dbReference type="NCBI Taxonomy" id="1616125"/>
    <lineage>
        <taxon>Bacteria</taxon>
        <taxon>Bacillati</taxon>
        <taxon>Actinomycetota</taxon>
        <taxon>Actinomycetes</taxon>
        <taxon>Kitasatosporales</taxon>
        <taxon>Streptomycetaceae</taxon>
        <taxon>Streptomyces</taxon>
    </lineage>
</organism>
<accession>A0ABQ2EIC3</accession>
<protein>
    <submittedName>
        <fullName evidence="2">Uncharacterized protein</fullName>
    </submittedName>
</protein>
<reference evidence="3" key="1">
    <citation type="journal article" date="2019" name="Int. J. Syst. Evol. Microbiol.">
        <title>The Global Catalogue of Microorganisms (GCM) 10K type strain sequencing project: providing services to taxonomists for standard genome sequencing and annotation.</title>
        <authorList>
            <consortium name="The Broad Institute Genomics Platform"/>
            <consortium name="The Broad Institute Genome Sequencing Center for Infectious Disease"/>
            <person name="Wu L."/>
            <person name="Ma J."/>
        </authorList>
    </citation>
    <scope>NUCLEOTIDE SEQUENCE [LARGE SCALE GENOMIC DNA]</scope>
    <source>
        <strain evidence="3">CGMCC 4.7275</strain>
    </source>
</reference>
<evidence type="ECO:0000313" key="2">
    <source>
        <dbReference type="EMBL" id="GGK12512.1"/>
    </source>
</evidence>
<proteinExistence type="predicted"/>
<gene>
    <name evidence="2" type="ORF">GCM10011583_50730</name>
</gene>
<evidence type="ECO:0000256" key="1">
    <source>
        <dbReference type="SAM" id="MobiDB-lite"/>
    </source>
</evidence>
<comment type="caution">
    <text evidence="2">The sequence shown here is derived from an EMBL/GenBank/DDBJ whole genome shotgun (WGS) entry which is preliminary data.</text>
</comment>
<feature type="region of interest" description="Disordered" evidence="1">
    <location>
        <begin position="1"/>
        <end position="37"/>
    </location>
</feature>
<dbReference type="EMBL" id="BMMV01000018">
    <property type="protein sequence ID" value="GGK12512.1"/>
    <property type="molecule type" value="Genomic_DNA"/>
</dbReference>
<evidence type="ECO:0000313" key="3">
    <source>
        <dbReference type="Proteomes" id="UP000660265"/>
    </source>
</evidence>